<reference evidence="5 7" key="2">
    <citation type="journal article" date="2021" name="PeerJ">
        <title>Analysis of 44 Vibrio anguillarum genomes reveals high genetic diversity.</title>
        <authorList>
            <person name="Hansen M.J."/>
            <person name="Dalsgaard I."/>
        </authorList>
    </citation>
    <scope>NUCLEOTIDE SEQUENCE [LARGE SCALE GENOMIC DNA]</scope>
    <source>
        <strain evidence="5 7">17-16730-2A</strain>
    </source>
</reference>
<dbReference type="CDD" id="cd17569">
    <property type="entry name" value="REC_HupR-like"/>
    <property type="match status" value="1"/>
</dbReference>
<dbReference type="GO" id="GO:0071111">
    <property type="term" value="F:cyclic-guanylate-specific phosphodiesterase activity"/>
    <property type="evidence" value="ECO:0007669"/>
    <property type="project" value="InterPro"/>
</dbReference>
<dbReference type="SUPFAM" id="SSF55073">
    <property type="entry name" value="Nucleotide cyclase"/>
    <property type="match status" value="1"/>
</dbReference>
<dbReference type="Gene3D" id="3.40.50.2300">
    <property type="match status" value="1"/>
</dbReference>
<dbReference type="InterPro" id="IPR029787">
    <property type="entry name" value="Nucleotide_cyclase"/>
</dbReference>
<dbReference type="PROSITE" id="PS50883">
    <property type="entry name" value="EAL"/>
    <property type="match status" value="1"/>
</dbReference>
<feature type="modified residue" description="4-aspartylphosphate" evidence="1">
    <location>
        <position position="55"/>
    </location>
</feature>
<dbReference type="Pfam" id="PF00990">
    <property type="entry name" value="GGDEF"/>
    <property type="match status" value="1"/>
</dbReference>
<protein>
    <submittedName>
        <fullName evidence="5">EAL domain-containing protein</fullName>
    </submittedName>
</protein>
<dbReference type="SMART" id="SM00052">
    <property type="entry name" value="EAL"/>
    <property type="match status" value="1"/>
</dbReference>
<dbReference type="Proteomes" id="UP000722957">
    <property type="component" value="Unassembled WGS sequence"/>
</dbReference>
<dbReference type="SUPFAM" id="SSF52172">
    <property type="entry name" value="CheY-like"/>
    <property type="match status" value="1"/>
</dbReference>
<dbReference type="KEGG" id="vau:VANGNB10_cII0663c"/>
<evidence type="ECO:0000313" key="6">
    <source>
        <dbReference type="Proteomes" id="UP000256923"/>
    </source>
</evidence>
<dbReference type="PROSITE" id="PS50110">
    <property type="entry name" value="RESPONSE_REGULATORY"/>
    <property type="match status" value="1"/>
</dbReference>
<evidence type="ECO:0000313" key="7">
    <source>
        <dbReference type="Proteomes" id="UP000722957"/>
    </source>
</evidence>
<name>A0A241NM50_VIBAN</name>
<dbReference type="PANTHER" id="PTHR33121">
    <property type="entry name" value="CYCLIC DI-GMP PHOSPHODIESTERASE PDEF"/>
    <property type="match status" value="1"/>
</dbReference>
<dbReference type="Pfam" id="PF00563">
    <property type="entry name" value="EAL"/>
    <property type="match status" value="1"/>
</dbReference>
<dbReference type="Proteomes" id="UP000256923">
    <property type="component" value="Chromosome 2"/>
</dbReference>
<dbReference type="SMART" id="SM00267">
    <property type="entry name" value="GGDEF"/>
    <property type="match status" value="1"/>
</dbReference>
<evidence type="ECO:0000313" key="5">
    <source>
        <dbReference type="EMBL" id="MBF4272299.1"/>
    </source>
</evidence>
<accession>A0A241NM50</accession>
<evidence type="ECO:0000259" key="3">
    <source>
        <dbReference type="PROSITE" id="PS50883"/>
    </source>
</evidence>
<dbReference type="InterPro" id="IPR001633">
    <property type="entry name" value="EAL_dom"/>
</dbReference>
<dbReference type="GO" id="GO:0000160">
    <property type="term" value="P:phosphorelay signal transduction system"/>
    <property type="evidence" value="ECO:0007669"/>
    <property type="project" value="InterPro"/>
</dbReference>
<evidence type="ECO:0000259" key="2">
    <source>
        <dbReference type="PROSITE" id="PS50110"/>
    </source>
</evidence>
<dbReference type="SMART" id="SM00448">
    <property type="entry name" value="REC"/>
    <property type="match status" value="1"/>
</dbReference>
<reference evidence="4 6" key="1">
    <citation type="submission" date="2018-12" db="EMBL/GenBank/DDBJ databases">
        <title>Characterization and Draft Genome of Vibrio anguillarum J360 Marine Pathogen Isolated from an Outbreak in Lumpfish (Cyclopterus lumpus).</title>
        <authorList>
            <person name="Vasquez J.I."/>
            <person name="Cao T."/>
            <person name="Chakraborty S."/>
            <person name="Gnanagobal H."/>
            <person name="Wescot J."/>
            <person name="Boyce D."/>
            <person name="Santander J."/>
        </authorList>
    </citation>
    <scope>NUCLEOTIDE SEQUENCE [LARGE SCALE GENOMIC DNA]</scope>
    <source>
        <strain evidence="4 6">J360</strain>
    </source>
</reference>
<gene>
    <name evidence="4" type="ORF">DYL72_20020</name>
    <name evidence="5" type="ORF">EAY07_09620</name>
</gene>
<dbReference type="EMBL" id="CP034673">
    <property type="protein sequence ID" value="AZS27171.1"/>
    <property type="molecule type" value="Genomic_DNA"/>
</dbReference>
<dbReference type="InterPro" id="IPR050706">
    <property type="entry name" value="Cyclic-di-GMP_PDE-like"/>
</dbReference>
<dbReference type="InterPro" id="IPR043128">
    <property type="entry name" value="Rev_trsase/Diguanyl_cyclase"/>
</dbReference>
<dbReference type="CDD" id="cd01948">
    <property type="entry name" value="EAL"/>
    <property type="match status" value="1"/>
</dbReference>
<evidence type="ECO:0000256" key="1">
    <source>
        <dbReference type="PROSITE-ProRule" id="PRU00169"/>
    </source>
</evidence>
<feature type="domain" description="EAL" evidence="3">
    <location>
        <begin position="286"/>
        <end position="542"/>
    </location>
</feature>
<dbReference type="OMA" id="ANAFTHY"/>
<dbReference type="InterPro" id="IPR001789">
    <property type="entry name" value="Sig_transdc_resp-reg_receiver"/>
</dbReference>
<sequence length="552" mass="63176">MFRYKEILLVDDEPAVLKALTREFKPHFSVVHCASSGLEALTILERHPIEIVISDYRMPNMDGTELVVNIRNKYPHVVTIILSGQADIKGLSRALNEGKLHRFLQKPWDREELIETIRLSLLEREALLGSDVLTNLKNRRTLDEQIIELKKHGDSSYALVMVNIANLDEINHQYGGALGNQFIKTLAWHLSDGNTEPETIYRYKDKLFMCIPYSPKGYQVVMRLCSRLSQPVEVDTHLIKTRYTVLLCDVKSLHQVDDISIADLNERSRVRLHHQLPIYWLDNDPQSRELLALFSVLNDIDRRYFCAFYQPQLSTVTGDVCGFEALARRKTVENEWQYPASFLPIIEQYGLTKVLTEKILEDVLMFIKQHQKLIKDRNISVNVPGNMLINGQFYELLTKLTTKLSCGLNNLSIEITEHDFIEDFIQAKQELSKLKGLGLSCALDDFGTGYAGYEYLCEMPFDVLKIDGRFVQAIGKSASNEVILRAMIDSAESLEMGVIAEWVDTQEQADKLKTLGCSIIQGHLVSQALSSDDVVSYLSRMEEERWKMSHKK</sequence>
<feature type="domain" description="Response regulatory" evidence="2">
    <location>
        <begin position="6"/>
        <end position="121"/>
    </location>
</feature>
<keyword evidence="1" id="KW-0597">Phosphoprotein</keyword>
<proteinExistence type="predicted"/>
<dbReference type="InterPro" id="IPR035919">
    <property type="entry name" value="EAL_sf"/>
</dbReference>
<organism evidence="5 7">
    <name type="scientific">Vibrio anguillarum</name>
    <name type="common">Listonella anguillarum</name>
    <dbReference type="NCBI Taxonomy" id="55601"/>
    <lineage>
        <taxon>Bacteria</taxon>
        <taxon>Pseudomonadati</taxon>
        <taxon>Pseudomonadota</taxon>
        <taxon>Gammaproteobacteria</taxon>
        <taxon>Vibrionales</taxon>
        <taxon>Vibrionaceae</taxon>
        <taxon>Vibrio</taxon>
    </lineage>
</organism>
<dbReference type="Pfam" id="PF00072">
    <property type="entry name" value="Response_reg"/>
    <property type="match status" value="1"/>
</dbReference>
<evidence type="ECO:0000313" key="4">
    <source>
        <dbReference type="EMBL" id="AZS27171.1"/>
    </source>
</evidence>
<dbReference type="Gene3D" id="3.30.70.270">
    <property type="match status" value="1"/>
</dbReference>
<dbReference type="InterPro" id="IPR000160">
    <property type="entry name" value="GGDEF_dom"/>
</dbReference>
<dbReference type="Gene3D" id="3.20.20.450">
    <property type="entry name" value="EAL domain"/>
    <property type="match status" value="1"/>
</dbReference>
<dbReference type="SUPFAM" id="SSF141868">
    <property type="entry name" value="EAL domain-like"/>
    <property type="match status" value="1"/>
</dbReference>
<dbReference type="AlphaFoldDB" id="A0A241NM50"/>
<dbReference type="PANTHER" id="PTHR33121:SF79">
    <property type="entry name" value="CYCLIC DI-GMP PHOSPHODIESTERASE PDED-RELATED"/>
    <property type="match status" value="1"/>
</dbReference>
<dbReference type="RefSeq" id="WP_013867874.1">
    <property type="nucleotide sequence ID" value="NZ_CP011465.1"/>
</dbReference>
<dbReference type="EMBL" id="RDOM01000022">
    <property type="protein sequence ID" value="MBF4272299.1"/>
    <property type="molecule type" value="Genomic_DNA"/>
</dbReference>
<dbReference type="InterPro" id="IPR011006">
    <property type="entry name" value="CheY-like_superfamily"/>
</dbReference>